<sequence>MFDLHTHHDRCGHARGTMRDYVHAAIDAGLHTLGFSDHTPFFAEPEDHHRPWVAMAKSEFPRYVTEAEELRKEYADRIRILVGVESDFFPEHAGLYGDTLRRYDFDYVIGSVHVMDGVDLFRPERWQGATDDDLKRAKEKYCDLVAQSARSGLFDVLGHVDALKAACPAMSSIATPATERMVRAFAETDVVVEVNTSGSTKECGGWYPDPDILGMAAHYGVRMTFGSDAHDPERVGEEHEEVRRTLRELGHRHWYVFERRRRIELPL</sequence>
<evidence type="ECO:0000313" key="10">
    <source>
        <dbReference type="EMBL" id="QWT72313.1"/>
    </source>
</evidence>
<comment type="catalytic activity">
    <reaction evidence="7 8">
        <text>L-histidinol phosphate + H2O = L-histidinol + phosphate</text>
        <dbReference type="Rhea" id="RHEA:14465"/>
        <dbReference type="ChEBI" id="CHEBI:15377"/>
        <dbReference type="ChEBI" id="CHEBI:43474"/>
        <dbReference type="ChEBI" id="CHEBI:57699"/>
        <dbReference type="ChEBI" id="CHEBI:57980"/>
        <dbReference type="EC" id="3.1.3.15"/>
    </reaction>
</comment>
<dbReference type="InterPro" id="IPR016195">
    <property type="entry name" value="Pol/histidinol_Pase-like"/>
</dbReference>
<dbReference type="PANTHER" id="PTHR21039:SF0">
    <property type="entry name" value="HISTIDINOL-PHOSPHATASE"/>
    <property type="match status" value="1"/>
</dbReference>
<comment type="pathway">
    <text evidence="1 8">Amino-acid biosynthesis; L-histidine biosynthesis; L-histidine from 5-phospho-alpha-D-ribose 1-diphosphate: step 8/9.</text>
</comment>
<dbReference type="GO" id="GO:0000105">
    <property type="term" value="P:L-histidine biosynthetic process"/>
    <property type="evidence" value="ECO:0007669"/>
    <property type="project" value="UniProtKB-UniRule"/>
</dbReference>
<reference evidence="10" key="2">
    <citation type="submission" date="2021-06" db="EMBL/GenBank/DDBJ databases">
        <authorList>
            <person name="Alferova V.A."/>
            <person name="Mardanov A.V."/>
            <person name="Beletsky A.V."/>
            <person name="Ravin N.V."/>
            <person name="Osterman I.A."/>
            <person name="Terekhov S.S."/>
        </authorList>
    </citation>
    <scope>NUCLEOTIDE SEQUENCE</scope>
    <source>
        <strain evidence="10">INA-Ac-5812</strain>
    </source>
</reference>
<proteinExistence type="inferred from homology"/>
<dbReference type="SUPFAM" id="SSF89550">
    <property type="entry name" value="PHP domain-like"/>
    <property type="match status" value="1"/>
</dbReference>
<dbReference type="EC" id="3.1.3.15" evidence="3 8"/>
<evidence type="ECO:0000256" key="2">
    <source>
        <dbReference type="ARBA" id="ARBA00009152"/>
    </source>
</evidence>
<feature type="domain" description="PHP" evidence="9">
    <location>
        <begin position="3"/>
        <end position="197"/>
    </location>
</feature>
<comment type="similarity">
    <text evidence="2 8">Belongs to the PHP hydrolase family. HisK subfamily.</text>
</comment>
<evidence type="ECO:0000256" key="6">
    <source>
        <dbReference type="ARBA" id="ARBA00023102"/>
    </source>
</evidence>
<protein>
    <recommendedName>
        <fullName evidence="3 8">Histidinol-phosphatase</fullName>
        <shortName evidence="8">HolPase</shortName>
        <ecNumber evidence="3 8">3.1.3.15</ecNumber>
    </recommendedName>
</protein>
<keyword evidence="6 8" id="KW-0368">Histidine biosynthesis</keyword>
<evidence type="ECO:0000256" key="8">
    <source>
        <dbReference type="RuleBase" id="RU366003"/>
    </source>
</evidence>
<name>A0A8F2FAE7_STRKN</name>
<keyword evidence="5 8" id="KW-0378">Hydrolase</keyword>
<dbReference type="UniPathway" id="UPA00031">
    <property type="reaction ID" value="UER00013"/>
</dbReference>
<dbReference type="NCBIfam" id="NF005596">
    <property type="entry name" value="PRK07328.1"/>
    <property type="match status" value="1"/>
</dbReference>
<evidence type="ECO:0000259" key="9">
    <source>
        <dbReference type="Pfam" id="PF02811"/>
    </source>
</evidence>
<dbReference type="GO" id="GO:0005737">
    <property type="term" value="C:cytoplasm"/>
    <property type="evidence" value="ECO:0007669"/>
    <property type="project" value="TreeGrafter"/>
</dbReference>
<dbReference type="Pfam" id="PF02811">
    <property type="entry name" value="PHP"/>
    <property type="match status" value="1"/>
</dbReference>
<dbReference type="Gene3D" id="3.20.20.140">
    <property type="entry name" value="Metal-dependent hydrolases"/>
    <property type="match status" value="1"/>
</dbReference>
<dbReference type="AlphaFoldDB" id="A0A8F2FAE7"/>
<dbReference type="PANTHER" id="PTHR21039">
    <property type="entry name" value="HISTIDINOL PHOSPHATASE-RELATED"/>
    <property type="match status" value="1"/>
</dbReference>
<accession>A0A8F2FAE7</accession>
<dbReference type="InterPro" id="IPR010140">
    <property type="entry name" value="Histidinol_P_phosphatase_HisJ"/>
</dbReference>
<evidence type="ECO:0000256" key="7">
    <source>
        <dbReference type="ARBA" id="ARBA00049158"/>
    </source>
</evidence>
<organism evidence="10">
    <name type="scientific">Streptomyces kanamyceticus</name>
    <dbReference type="NCBI Taxonomy" id="1967"/>
    <lineage>
        <taxon>Bacteria</taxon>
        <taxon>Bacillati</taxon>
        <taxon>Actinomycetota</taxon>
        <taxon>Actinomycetes</taxon>
        <taxon>Kitasatosporales</taxon>
        <taxon>Streptomycetaceae</taxon>
        <taxon>Streptomyces</taxon>
    </lineage>
</organism>
<dbReference type="NCBIfam" id="TIGR01856">
    <property type="entry name" value="hisJ_fam"/>
    <property type="match status" value="1"/>
</dbReference>
<evidence type="ECO:0000256" key="3">
    <source>
        <dbReference type="ARBA" id="ARBA00013085"/>
    </source>
</evidence>
<dbReference type="EMBL" id="MZ394730">
    <property type="protein sequence ID" value="QWT72313.1"/>
    <property type="molecule type" value="Genomic_DNA"/>
</dbReference>
<dbReference type="RefSeq" id="WP_399933739.1">
    <property type="nucleotide sequence ID" value="NZ_CP172446.1"/>
</dbReference>
<keyword evidence="4 8" id="KW-0028">Amino-acid biosynthesis</keyword>
<reference evidence="10" key="1">
    <citation type="journal article" date="2021" name="Angew. Chem. Int. Ed. Engl.">
        <title>Gausemycins A,B - cyclic lipoglycopeptides from Streptomyces sp.</title>
        <authorList>
            <person name="Tyurin A."/>
            <person name="Alferova V."/>
            <person name="Paramonov A."/>
            <person name="Shuvalov M."/>
            <person name="Kudryakova G."/>
            <person name="Rogozhin E."/>
            <person name="Zherebker A."/>
            <person name="Brylev V."/>
            <person name="Chistov A."/>
            <person name="Baranova A."/>
            <person name="Birykov M."/>
            <person name="Ivanov I."/>
            <person name="Prokhorenko I."/>
            <person name="Grammatikova N."/>
            <person name="Kravchenko T."/>
            <person name="Isakova E."/>
            <person name="Mirchink E."/>
            <person name="Gladkikh E."/>
            <person name="Svirshchevskaya E."/>
            <person name="Mardanov A."/>
            <person name="Beletsky A."/>
            <person name="Kocharovskaya M."/>
            <person name="Kulyaeva V."/>
            <person name="Shashkov A."/>
            <person name="Nifantiev N."/>
            <person name="Apt A."/>
            <person name="Majorov K."/>
            <person name="Efimova S."/>
            <person name="Ravin N."/>
            <person name="Nikolaev E."/>
            <person name="Ostroumova O."/>
            <person name="Katrukha G."/>
            <person name="Lapchinskaya O."/>
            <person name="Dontsova O."/>
            <person name="Terekhov S."/>
            <person name="Osterman I."/>
            <person name="Shenkarev Z."/>
            <person name="Korshun V.A."/>
        </authorList>
    </citation>
    <scope>NUCLEOTIDE SEQUENCE</scope>
    <source>
        <strain evidence="10">INA-Ac-5812</strain>
    </source>
</reference>
<dbReference type="CDD" id="cd12110">
    <property type="entry name" value="PHP_HisPPase_Hisj_like"/>
    <property type="match status" value="1"/>
</dbReference>
<dbReference type="GO" id="GO:0004401">
    <property type="term" value="F:histidinol-phosphatase activity"/>
    <property type="evidence" value="ECO:0007669"/>
    <property type="project" value="UniProtKB-UniRule"/>
</dbReference>
<evidence type="ECO:0000256" key="1">
    <source>
        <dbReference type="ARBA" id="ARBA00004970"/>
    </source>
</evidence>
<dbReference type="InterPro" id="IPR004013">
    <property type="entry name" value="PHP_dom"/>
</dbReference>
<gene>
    <name evidence="10" type="primary">orf57</name>
</gene>
<evidence type="ECO:0000256" key="5">
    <source>
        <dbReference type="ARBA" id="ARBA00022801"/>
    </source>
</evidence>
<evidence type="ECO:0000256" key="4">
    <source>
        <dbReference type="ARBA" id="ARBA00022605"/>
    </source>
</evidence>